<feature type="region of interest" description="Disordered" evidence="2">
    <location>
        <begin position="1"/>
        <end position="36"/>
    </location>
</feature>
<feature type="domain" description="YAG7-like dimerisation" evidence="3">
    <location>
        <begin position="160"/>
        <end position="243"/>
    </location>
</feature>
<dbReference type="Pfam" id="PF26434">
    <property type="entry name" value="YAG7_C"/>
    <property type="match status" value="1"/>
</dbReference>
<accession>A0A5N6TID1</accession>
<dbReference type="OrthoDB" id="5399559at2759"/>
<feature type="compositionally biased region" description="Polar residues" evidence="2">
    <location>
        <begin position="21"/>
        <end position="36"/>
    </location>
</feature>
<protein>
    <recommendedName>
        <fullName evidence="3">YAG7-like dimerisation domain-containing protein</fullName>
    </recommendedName>
</protein>
<sequence length="438" mass="46401">MAPNSNPQAQSEFPSEKPQRNHTSSPSIASKIDTASANGVESIDSPYFKELQRSLRNTLKKLNATVKVDAIIAENPGKSLEDLVTEKKINLDQKAQALKKPALQASIAQIEEQISHYKEFAAQYERRLVTQKAELEKAHKDELDAVREQVAAETNKAGQADLKQRLLNLSKFLCAAATMRRSGDETSSLTRAFEGVLYQVYGGSHEAVSAMLKLIDGVDDKVISVEGEALDITYGKVKESSEEHAPTAEEAPTDSAPASDPTLANAGYTELQDASCSNEASAANGSAGTAAQQEQVAPPAQTLVSDAANPVAEASWNPNPGDSPPSTNTEGWVEVPRDAAEPDDGLQATPPTGDATVEDASGKTAENVTEPKAQGGDGFESVVHHQRQPSFRGRGRGGRGRDGFRGRGRGDFRGRGRGRGGRGRGGPNGNPATPAGPQ</sequence>
<feature type="region of interest" description="Disordered" evidence="2">
    <location>
        <begin position="236"/>
        <end position="300"/>
    </location>
</feature>
<keyword evidence="1" id="KW-0175">Coiled coil</keyword>
<dbReference type="AlphaFoldDB" id="A0A5N6TID1"/>
<feature type="region of interest" description="Disordered" evidence="2">
    <location>
        <begin position="312"/>
        <end position="438"/>
    </location>
</feature>
<feature type="compositionally biased region" description="Low complexity" evidence="2">
    <location>
        <begin position="274"/>
        <end position="300"/>
    </location>
</feature>
<dbReference type="EMBL" id="ML742284">
    <property type="protein sequence ID" value="KAE8146138.1"/>
    <property type="molecule type" value="Genomic_DNA"/>
</dbReference>
<name>A0A5N6TID1_ASPAV</name>
<gene>
    <name evidence="4" type="ORF">BDV25DRAFT_163074</name>
</gene>
<evidence type="ECO:0000313" key="4">
    <source>
        <dbReference type="EMBL" id="KAE8146138.1"/>
    </source>
</evidence>
<feature type="compositionally biased region" description="Polar residues" evidence="2">
    <location>
        <begin position="316"/>
        <end position="330"/>
    </location>
</feature>
<evidence type="ECO:0000259" key="3">
    <source>
        <dbReference type="Pfam" id="PF26434"/>
    </source>
</evidence>
<feature type="coiled-coil region" evidence="1">
    <location>
        <begin position="107"/>
        <end position="156"/>
    </location>
</feature>
<proteinExistence type="predicted"/>
<feature type="compositionally biased region" description="Basic and acidic residues" evidence="2">
    <location>
        <begin position="236"/>
        <end position="247"/>
    </location>
</feature>
<feature type="compositionally biased region" description="Basic and acidic residues" evidence="2">
    <location>
        <begin position="399"/>
        <end position="414"/>
    </location>
</feature>
<dbReference type="InterPro" id="IPR058602">
    <property type="entry name" value="YAG7_dimerisation_dom"/>
</dbReference>
<evidence type="ECO:0000256" key="1">
    <source>
        <dbReference type="SAM" id="Coils"/>
    </source>
</evidence>
<dbReference type="Proteomes" id="UP000325780">
    <property type="component" value="Unassembled WGS sequence"/>
</dbReference>
<evidence type="ECO:0000313" key="5">
    <source>
        <dbReference type="Proteomes" id="UP000325780"/>
    </source>
</evidence>
<keyword evidence="5" id="KW-1185">Reference proteome</keyword>
<organism evidence="4 5">
    <name type="scientific">Aspergillus avenaceus</name>
    <dbReference type="NCBI Taxonomy" id="36643"/>
    <lineage>
        <taxon>Eukaryota</taxon>
        <taxon>Fungi</taxon>
        <taxon>Dikarya</taxon>
        <taxon>Ascomycota</taxon>
        <taxon>Pezizomycotina</taxon>
        <taxon>Eurotiomycetes</taxon>
        <taxon>Eurotiomycetidae</taxon>
        <taxon>Eurotiales</taxon>
        <taxon>Aspergillaceae</taxon>
        <taxon>Aspergillus</taxon>
        <taxon>Aspergillus subgen. Circumdati</taxon>
    </lineage>
</organism>
<reference evidence="4 5" key="1">
    <citation type="submission" date="2019-04" db="EMBL/GenBank/DDBJ databases">
        <title>Friends and foes A comparative genomics study of 23 Aspergillus species from section Flavi.</title>
        <authorList>
            <consortium name="DOE Joint Genome Institute"/>
            <person name="Kjaerbolling I."/>
            <person name="Vesth T."/>
            <person name="Frisvad J.C."/>
            <person name="Nybo J.L."/>
            <person name="Theobald S."/>
            <person name="Kildgaard S."/>
            <person name="Isbrandt T."/>
            <person name="Kuo A."/>
            <person name="Sato A."/>
            <person name="Lyhne E.K."/>
            <person name="Kogle M.E."/>
            <person name="Wiebenga A."/>
            <person name="Kun R.S."/>
            <person name="Lubbers R.J."/>
            <person name="Makela M.R."/>
            <person name="Barry K."/>
            <person name="Chovatia M."/>
            <person name="Clum A."/>
            <person name="Daum C."/>
            <person name="Haridas S."/>
            <person name="He G."/>
            <person name="LaButti K."/>
            <person name="Lipzen A."/>
            <person name="Mondo S."/>
            <person name="Riley R."/>
            <person name="Salamov A."/>
            <person name="Simmons B.A."/>
            <person name="Magnuson J.K."/>
            <person name="Henrissat B."/>
            <person name="Mortensen U.H."/>
            <person name="Larsen T.O."/>
            <person name="Devries R.P."/>
            <person name="Grigoriev I.V."/>
            <person name="Machida M."/>
            <person name="Baker S.E."/>
            <person name="Andersen M.R."/>
        </authorList>
    </citation>
    <scope>NUCLEOTIDE SEQUENCE [LARGE SCALE GENOMIC DNA]</scope>
    <source>
        <strain evidence="4 5">IBT 18842</strain>
    </source>
</reference>
<evidence type="ECO:0000256" key="2">
    <source>
        <dbReference type="SAM" id="MobiDB-lite"/>
    </source>
</evidence>
<feature type="compositionally biased region" description="Polar residues" evidence="2">
    <location>
        <begin position="1"/>
        <end position="13"/>
    </location>
</feature>